<sequence>MISLRRSTRVVTLLLVLSVPFTGCASIPKETDPEMVKRVDEGKPTTSTTIEAPPEGMDAPDLVRDFVDAGAQPANDYEAARKHLSGRARNSWQVPSEVTVVKNVDTVPLRKEDLPNSVQMVSLSVDKVGKLRADRSFVPGEGSEQLDIRVERQDDGEWRIANPPDLLLASRSSFVSNYRAVSVFFLDEQQNGVVPDVRWVRQNPQSTLPSRVIDLLLSGPSAGFDSAMNTAIPENTETVSNVSEVKDGALLVNLSDLGSLSSKKKRMIAAQVVLTLRGVRTARVQLEEEGTALLSNSSVLRPSDVASYERQNKVSSEVAPLAVVNEKLVVFNEQAPPVPGPMGSGEYAITTAARSDGGERIAAVVRSADEGVDLRVGEYGGSLRKLPVHGSFISRPTWRSESEVWAVVDGKRMVRATRDDEGNWSVEDVDVRGFAADRGHIEALRISRDGTRLAGVVGGRIVVAGIAGSGSTLRLQRPTPLTGGFSDSKIKKVAWLNSRALVAISDSDSTPVVKVSVDGFFWKSYNSSNLRQPLRRLTVGPGQKVIVGDRSYLWQAMDREEVWEVLQDIPVGPQSIPFYPG</sequence>
<dbReference type="Pfam" id="PF25976">
    <property type="entry name" value="LpqB_N"/>
    <property type="match status" value="1"/>
</dbReference>
<organism evidence="4 5">
    <name type="scientific">Actinopolyspora saharensis</name>
    <dbReference type="NCBI Taxonomy" id="995062"/>
    <lineage>
        <taxon>Bacteria</taxon>
        <taxon>Bacillati</taxon>
        <taxon>Actinomycetota</taxon>
        <taxon>Actinomycetes</taxon>
        <taxon>Actinopolysporales</taxon>
        <taxon>Actinopolysporaceae</taxon>
        <taxon>Actinopolyspora</taxon>
    </lineage>
</organism>
<keyword evidence="5" id="KW-1185">Reference proteome</keyword>
<feature type="chain" id="PRO_5011621553" evidence="2">
    <location>
        <begin position="26"/>
        <end position="581"/>
    </location>
</feature>
<evidence type="ECO:0000256" key="2">
    <source>
        <dbReference type="SAM" id="SignalP"/>
    </source>
</evidence>
<evidence type="ECO:0000256" key="1">
    <source>
        <dbReference type="SAM" id="MobiDB-lite"/>
    </source>
</evidence>
<dbReference type="OrthoDB" id="3226781at2"/>
<feature type="domain" description="GerMN" evidence="3">
    <location>
        <begin position="209"/>
        <end position="297"/>
    </location>
</feature>
<proteinExistence type="predicted"/>
<evidence type="ECO:0000259" key="3">
    <source>
        <dbReference type="SMART" id="SM00909"/>
    </source>
</evidence>
<dbReference type="InterPro" id="IPR018910">
    <property type="entry name" value="LpqB_C"/>
</dbReference>
<evidence type="ECO:0000313" key="5">
    <source>
        <dbReference type="Proteomes" id="UP000199301"/>
    </source>
</evidence>
<dbReference type="InterPro" id="IPR059026">
    <property type="entry name" value="LpqB_N"/>
</dbReference>
<feature type="signal peptide" evidence="2">
    <location>
        <begin position="1"/>
        <end position="25"/>
    </location>
</feature>
<accession>A0A1H1E7R4</accession>
<dbReference type="Pfam" id="PF10647">
    <property type="entry name" value="Gmad1"/>
    <property type="match status" value="1"/>
</dbReference>
<dbReference type="STRING" id="995062.SAMN04489718_2414"/>
<keyword evidence="2" id="KW-0732">Signal</keyword>
<dbReference type="SMART" id="SM00909">
    <property type="entry name" value="Germane"/>
    <property type="match status" value="1"/>
</dbReference>
<dbReference type="SUPFAM" id="SSF69322">
    <property type="entry name" value="Tricorn protease domain 2"/>
    <property type="match status" value="1"/>
</dbReference>
<dbReference type="EMBL" id="FNKO01000002">
    <property type="protein sequence ID" value="SDQ84767.1"/>
    <property type="molecule type" value="Genomic_DNA"/>
</dbReference>
<dbReference type="AlphaFoldDB" id="A0A1H1E7R4"/>
<evidence type="ECO:0000313" key="4">
    <source>
        <dbReference type="EMBL" id="SDQ84767.1"/>
    </source>
</evidence>
<dbReference type="Pfam" id="PF10646">
    <property type="entry name" value="Germane"/>
    <property type="match status" value="1"/>
</dbReference>
<gene>
    <name evidence="4" type="ORF">SAMN04489718_2414</name>
</gene>
<name>A0A1H1E7R4_9ACTN</name>
<feature type="region of interest" description="Disordered" evidence="1">
    <location>
        <begin position="37"/>
        <end position="58"/>
    </location>
</feature>
<protein>
    <submittedName>
        <fullName evidence="4">Sporulation and spore germination</fullName>
    </submittedName>
</protein>
<dbReference type="Proteomes" id="UP000199301">
    <property type="component" value="Unassembled WGS sequence"/>
</dbReference>
<dbReference type="RefSeq" id="WP_092523903.1">
    <property type="nucleotide sequence ID" value="NZ_FNKO01000002.1"/>
</dbReference>
<reference evidence="5" key="1">
    <citation type="submission" date="2016-10" db="EMBL/GenBank/DDBJ databases">
        <authorList>
            <person name="Varghese N."/>
            <person name="Submissions S."/>
        </authorList>
    </citation>
    <scope>NUCLEOTIDE SEQUENCE [LARGE SCALE GENOMIC DNA]</scope>
    <source>
        <strain evidence="5">DSM 45459</strain>
    </source>
</reference>
<dbReference type="InterPro" id="IPR019606">
    <property type="entry name" value="GerMN"/>
</dbReference>